<evidence type="ECO:0000313" key="1">
    <source>
        <dbReference type="EMBL" id="NGX97605.1"/>
    </source>
</evidence>
<organism evidence="1 2">
    <name type="scientific">Candidatus Afipia apatlaquensis</name>
    <dbReference type="NCBI Taxonomy" id="2712852"/>
    <lineage>
        <taxon>Bacteria</taxon>
        <taxon>Pseudomonadati</taxon>
        <taxon>Pseudomonadota</taxon>
        <taxon>Alphaproteobacteria</taxon>
        <taxon>Hyphomicrobiales</taxon>
        <taxon>Nitrobacteraceae</taxon>
        <taxon>Afipia</taxon>
    </lineage>
</organism>
<keyword evidence="2" id="KW-1185">Reference proteome</keyword>
<sequence>MLIKQSKTIAIVGVLIGGLLVAMIESADAQDKKAMGRGETVRINTFPGSIINLPIWVMNDQGFCRERNLKCDPTDIPSAPLALQALVGGSLDLNFSATDVALQSVSRGNKIKIVGALAPNNIFTLNVGNEVPLPNLKAGYPAVMQDLKGKRIGVTARGAATEIMTRALFAGAGVDPDSVTYVAVGSPATSYPMLVAKQLDAAMMFEPFATLCRTQKSCVTAVSLANGDGPADVKALNGAFLPLLATDSYIAANPHVVKAFVEGMADAIDWTQKPENFAKVLKIAKSHMSLGNLPDPETLLEELVKAEIPTLGVRVDRKSVAAYSDLLLKYKVTDKPVTVDAIVYADAP</sequence>
<comment type="caution">
    <text evidence="1">The sequence shown here is derived from an EMBL/GenBank/DDBJ whole genome shotgun (WGS) entry which is preliminary data.</text>
</comment>
<dbReference type="EMBL" id="JAAMRR010001080">
    <property type="protein sequence ID" value="NGX97605.1"/>
    <property type="molecule type" value="Genomic_DNA"/>
</dbReference>
<proteinExistence type="predicted"/>
<dbReference type="Gene3D" id="3.40.190.10">
    <property type="entry name" value="Periplasmic binding protein-like II"/>
    <property type="match status" value="2"/>
</dbReference>
<name>A0A7C9RHI6_9BRAD</name>
<protein>
    <submittedName>
        <fullName evidence="1">ABC transporter substrate-binding protein</fullName>
    </submittedName>
</protein>
<gene>
    <name evidence="1" type="ORF">G4V63_21090</name>
</gene>
<reference evidence="1" key="1">
    <citation type="submission" date="2020-02" db="EMBL/GenBank/DDBJ databases">
        <title>Draft genome sequence of Candidatus Afipia apatlaquensis IBT-C3, a potential strain for decolorization of textile dyes.</title>
        <authorList>
            <person name="Sanchez-Reyes A."/>
            <person name="Breton-Deval L."/>
            <person name="Mangelson H."/>
            <person name="Sanchez-Flores A."/>
        </authorList>
    </citation>
    <scope>NUCLEOTIDE SEQUENCE [LARGE SCALE GENOMIC DNA]</scope>
    <source>
        <strain evidence="1">IBT-C3</strain>
    </source>
</reference>
<dbReference type="PANTHER" id="PTHR30024">
    <property type="entry name" value="ALIPHATIC SULFONATES-BINDING PROTEIN-RELATED"/>
    <property type="match status" value="1"/>
</dbReference>
<accession>A0A7C9RHI6</accession>
<dbReference type="AlphaFoldDB" id="A0A7C9RHI6"/>
<dbReference type="Proteomes" id="UP000480266">
    <property type="component" value="Unassembled WGS sequence"/>
</dbReference>
<evidence type="ECO:0000313" key="2">
    <source>
        <dbReference type="Proteomes" id="UP000480266"/>
    </source>
</evidence>
<dbReference type="SUPFAM" id="SSF53850">
    <property type="entry name" value="Periplasmic binding protein-like II"/>
    <property type="match status" value="1"/>
</dbReference>
<dbReference type="Pfam" id="PF13379">
    <property type="entry name" value="NMT1_2"/>
    <property type="match status" value="1"/>
</dbReference>